<feature type="signal peptide" evidence="1">
    <location>
        <begin position="1"/>
        <end position="26"/>
    </location>
</feature>
<protein>
    <submittedName>
        <fullName evidence="2">Uncharacterized protein</fullName>
    </submittedName>
</protein>
<organism evidence="2 3">
    <name type="scientific">Thermomonas beijingensis</name>
    <dbReference type="NCBI Taxonomy" id="2872701"/>
    <lineage>
        <taxon>Bacteria</taxon>
        <taxon>Pseudomonadati</taxon>
        <taxon>Pseudomonadota</taxon>
        <taxon>Gammaproteobacteria</taxon>
        <taxon>Lysobacterales</taxon>
        <taxon>Lysobacteraceae</taxon>
        <taxon>Thermomonas</taxon>
    </lineage>
</organism>
<evidence type="ECO:0000313" key="3">
    <source>
        <dbReference type="Proteomes" id="UP001430290"/>
    </source>
</evidence>
<evidence type="ECO:0000256" key="1">
    <source>
        <dbReference type="SAM" id="SignalP"/>
    </source>
</evidence>
<proteinExistence type="predicted"/>
<name>A0ABS7TGD8_9GAMM</name>
<feature type="chain" id="PRO_5046504690" evidence="1">
    <location>
        <begin position="27"/>
        <end position="169"/>
    </location>
</feature>
<gene>
    <name evidence="2" type="ORF">K7B09_11440</name>
</gene>
<accession>A0ABS7TGD8</accession>
<sequence>MNNSIRYLPCLLVIASVMALPACKKAAEKATEAAIEHATGVKMDKDGNKMTIKTEKGDVNVTAADAGGNVTLPASFPADIILPSNHKVASVVDMAGMQMVNLSTTQALNTVYADTDKGMQAGGWKRDVAMQTGDGATLAFSKDKRQAFYQLGKADDGGTQLAIRTGTAE</sequence>
<evidence type="ECO:0000313" key="2">
    <source>
        <dbReference type="EMBL" id="MBZ4186934.1"/>
    </source>
</evidence>
<keyword evidence="1" id="KW-0732">Signal</keyword>
<dbReference type="Proteomes" id="UP001430290">
    <property type="component" value="Unassembled WGS sequence"/>
</dbReference>
<comment type="caution">
    <text evidence="2">The sequence shown here is derived from an EMBL/GenBank/DDBJ whole genome shotgun (WGS) entry which is preliminary data.</text>
</comment>
<dbReference type="EMBL" id="JAIQDJ010000008">
    <property type="protein sequence ID" value="MBZ4186934.1"/>
    <property type="molecule type" value="Genomic_DNA"/>
</dbReference>
<dbReference type="RefSeq" id="WP_223629606.1">
    <property type="nucleotide sequence ID" value="NZ_JAIQDJ010000008.1"/>
</dbReference>
<reference evidence="2" key="1">
    <citation type="submission" date="2021-09" db="EMBL/GenBank/DDBJ databases">
        <authorList>
            <person name="Wu T."/>
            <person name="Guo S.Z."/>
        </authorList>
    </citation>
    <scope>NUCLEOTIDE SEQUENCE</scope>
    <source>
        <strain evidence="2">RSS-23</strain>
    </source>
</reference>
<keyword evidence="3" id="KW-1185">Reference proteome</keyword>